<evidence type="ECO:0000256" key="2">
    <source>
        <dbReference type="ARBA" id="ARBA00023015"/>
    </source>
</evidence>
<dbReference type="PANTHER" id="PTHR31541">
    <property type="entry name" value="B3 DOMAIN PLANT PROTEIN-RELATED"/>
    <property type="match status" value="1"/>
</dbReference>
<evidence type="ECO:0008006" key="8">
    <source>
        <dbReference type="Google" id="ProtNLM"/>
    </source>
</evidence>
<comment type="subcellular location">
    <subcellularLocation>
        <location evidence="1">Nucleus</location>
    </subcellularLocation>
</comment>
<dbReference type="Proteomes" id="UP000188354">
    <property type="component" value="Chromosome LG06"/>
</dbReference>
<dbReference type="InterPro" id="IPR005508">
    <property type="entry name" value="At2g31720-like"/>
</dbReference>
<reference evidence="6 7" key="1">
    <citation type="journal article" date="2017" name="Plant Biotechnol. J.">
        <title>A comprehensive draft genome sequence for lupin (Lupinus angustifolius), an emerging health food: insights into plant-microbe interactions and legume evolution.</title>
        <authorList>
            <person name="Hane J.K."/>
            <person name="Ming Y."/>
            <person name="Kamphuis L.G."/>
            <person name="Nelson M.N."/>
            <person name="Garg G."/>
            <person name="Atkins C.A."/>
            <person name="Bayer P.E."/>
            <person name="Bravo A."/>
            <person name="Bringans S."/>
            <person name="Cannon S."/>
            <person name="Edwards D."/>
            <person name="Foley R."/>
            <person name="Gao L.L."/>
            <person name="Harrison M.J."/>
            <person name="Huang W."/>
            <person name="Hurgobin B."/>
            <person name="Li S."/>
            <person name="Liu C.W."/>
            <person name="McGrath A."/>
            <person name="Morahan G."/>
            <person name="Murray J."/>
            <person name="Weller J."/>
            <person name="Jian J."/>
            <person name="Singh K.B."/>
        </authorList>
    </citation>
    <scope>NUCLEOTIDE SEQUENCE [LARGE SCALE GENOMIC DNA]</scope>
    <source>
        <strain evidence="7">cv. Tanjil</strain>
        <tissue evidence="6">Whole plant</tissue>
    </source>
</reference>
<evidence type="ECO:0000256" key="5">
    <source>
        <dbReference type="ARBA" id="ARBA00023242"/>
    </source>
</evidence>
<evidence type="ECO:0000313" key="6">
    <source>
        <dbReference type="EMBL" id="OIW09587.1"/>
    </source>
</evidence>
<evidence type="ECO:0000256" key="1">
    <source>
        <dbReference type="ARBA" id="ARBA00004123"/>
    </source>
</evidence>
<dbReference type="SUPFAM" id="SSF101936">
    <property type="entry name" value="DNA-binding pseudobarrel domain"/>
    <property type="match status" value="1"/>
</dbReference>
<protein>
    <recommendedName>
        <fullName evidence="8">TF-B3 domain-containing protein</fullName>
    </recommendedName>
</protein>
<dbReference type="GO" id="GO:0003677">
    <property type="term" value="F:DNA binding"/>
    <property type="evidence" value="ECO:0007669"/>
    <property type="project" value="UniProtKB-KW"/>
</dbReference>
<evidence type="ECO:0000256" key="4">
    <source>
        <dbReference type="ARBA" id="ARBA00023163"/>
    </source>
</evidence>
<dbReference type="Gene3D" id="2.40.330.10">
    <property type="entry name" value="DNA-binding pseudobarrel domain"/>
    <property type="match status" value="1"/>
</dbReference>
<evidence type="ECO:0000256" key="3">
    <source>
        <dbReference type="ARBA" id="ARBA00023125"/>
    </source>
</evidence>
<dbReference type="Gramene" id="OIW09587">
    <property type="protein sequence ID" value="OIW09587"/>
    <property type="gene ID" value="TanjilG_28186"/>
</dbReference>
<dbReference type="AlphaFoldDB" id="A0A4P1REV5"/>
<keyword evidence="7" id="KW-1185">Reference proteome</keyword>
<dbReference type="PANTHER" id="PTHR31541:SF33">
    <property type="entry name" value="DUF313 DOMAIN PROTEIN"/>
    <property type="match status" value="1"/>
</dbReference>
<gene>
    <name evidence="6" type="ORF">TanjilG_28186</name>
</gene>
<dbReference type="EMBL" id="CM007366">
    <property type="protein sequence ID" value="OIW09587.1"/>
    <property type="molecule type" value="Genomic_DNA"/>
</dbReference>
<accession>A0A4P1REV5</accession>
<keyword evidence="2" id="KW-0805">Transcription regulation</keyword>
<dbReference type="GO" id="GO:0005634">
    <property type="term" value="C:nucleus"/>
    <property type="evidence" value="ECO:0007669"/>
    <property type="project" value="UniProtKB-SubCell"/>
</dbReference>
<sequence>MERIRELNGSDVKFLMHKKLCSSDLSKNNNRLSMPKSKIECEFLTEDEHEKLNERKEDSRRGLVGMEITVVDPYLREYKITFKKWEMKKNPEDDDMKGVIYNLVTNWHNIVNDNEFQINQQLDIWSFRVDGKLYLLLNHV</sequence>
<keyword evidence="5" id="KW-0539">Nucleus</keyword>
<name>A0A4P1REV5_LUPAN</name>
<organism evidence="6 7">
    <name type="scientific">Lupinus angustifolius</name>
    <name type="common">Narrow-leaved blue lupine</name>
    <dbReference type="NCBI Taxonomy" id="3871"/>
    <lineage>
        <taxon>Eukaryota</taxon>
        <taxon>Viridiplantae</taxon>
        <taxon>Streptophyta</taxon>
        <taxon>Embryophyta</taxon>
        <taxon>Tracheophyta</taxon>
        <taxon>Spermatophyta</taxon>
        <taxon>Magnoliopsida</taxon>
        <taxon>eudicotyledons</taxon>
        <taxon>Gunneridae</taxon>
        <taxon>Pentapetalae</taxon>
        <taxon>rosids</taxon>
        <taxon>fabids</taxon>
        <taxon>Fabales</taxon>
        <taxon>Fabaceae</taxon>
        <taxon>Papilionoideae</taxon>
        <taxon>50 kb inversion clade</taxon>
        <taxon>genistoids sensu lato</taxon>
        <taxon>core genistoids</taxon>
        <taxon>Genisteae</taxon>
        <taxon>Lupinus</taxon>
    </lineage>
</organism>
<proteinExistence type="predicted"/>
<dbReference type="InterPro" id="IPR015300">
    <property type="entry name" value="DNA-bd_pseudobarrel_sf"/>
</dbReference>
<dbReference type="Pfam" id="PF03754">
    <property type="entry name" value="At2g31720-like"/>
    <property type="match status" value="1"/>
</dbReference>
<keyword evidence="3" id="KW-0238">DNA-binding</keyword>
<keyword evidence="4" id="KW-0804">Transcription</keyword>
<evidence type="ECO:0000313" key="7">
    <source>
        <dbReference type="Proteomes" id="UP000188354"/>
    </source>
</evidence>